<dbReference type="AlphaFoldDB" id="A0A6I4SN52"/>
<reference evidence="10 11" key="1">
    <citation type="submission" date="2019-12" db="EMBL/GenBank/DDBJ databases">
        <title>Genomic-based taxomic classification of the family Erythrobacteraceae.</title>
        <authorList>
            <person name="Xu L."/>
        </authorList>
    </citation>
    <scope>NUCLEOTIDE SEQUENCE [LARGE SCALE GENOMIC DNA]</scope>
    <source>
        <strain evidence="10 11">JCM 17802</strain>
    </source>
</reference>
<dbReference type="InterPro" id="IPR011249">
    <property type="entry name" value="Metalloenz_LuxS/M16"/>
</dbReference>
<keyword evidence="5" id="KW-0482">Metalloprotease</keyword>
<evidence type="ECO:0000313" key="10">
    <source>
        <dbReference type="EMBL" id="MXO56586.1"/>
    </source>
</evidence>
<dbReference type="RefSeq" id="WP_160599106.1">
    <property type="nucleotide sequence ID" value="NZ_WTYS01000001.1"/>
</dbReference>
<dbReference type="PANTHER" id="PTHR43690">
    <property type="entry name" value="NARDILYSIN"/>
    <property type="match status" value="1"/>
</dbReference>
<keyword evidence="7" id="KW-0732">Signal</keyword>
<keyword evidence="4" id="KW-0862">Zinc</keyword>
<dbReference type="Proteomes" id="UP000468943">
    <property type="component" value="Unassembled WGS sequence"/>
</dbReference>
<dbReference type="Pfam" id="PF00675">
    <property type="entry name" value="Peptidase_M16"/>
    <property type="match status" value="1"/>
</dbReference>
<dbReference type="GO" id="GO:0046872">
    <property type="term" value="F:metal ion binding"/>
    <property type="evidence" value="ECO:0007669"/>
    <property type="project" value="InterPro"/>
</dbReference>
<dbReference type="Gene3D" id="3.30.830.10">
    <property type="entry name" value="Metalloenzyme, LuxS/M16 peptidase-like"/>
    <property type="match status" value="3"/>
</dbReference>
<evidence type="ECO:0000256" key="7">
    <source>
        <dbReference type="SAM" id="SignalP"/>
    </source>
</evidence>
<dbReference type="OrthoDB" id="9811314at2"/>
<comment type="similarity">
    <text evidence="1">Belongs to the peptidase M16 family.</text>
</comment>
<evidence type="ECO:0000259" key="9">
    <source>
        <dbReference type="Pfam" id="PF05193"/>
    </source>
</evidence>
<keyword evidence="3" id="KW-0378">Hydrolase</keyword>
<keyword evidence="2" id="KW-0645">Protease</keyword>
<evidence type="ECO:0000256" key="5">
    <source>
        <dbReference type="ARBA" id="ARBA00023049"/>
    </source>
</evidence>
<proteinExistence type="inferred from homology"/>
<feature type="domain" description="Peptidase M16 C-terminal" evidence="9">
    <location>
        <begin position="239"/>
        <end position="425"/>
    </location>
</feature>
<accession>A0A6I4SN52</accession>
<keyword evidence="11" id="KW-1185">Reference proteome</keyword>
<dbReference type="InterPro" id="IPR007863">
    <property type="entry name" value="Peptidase_M16_C"/>
</dbReference>
<feature type="region of interest" description="Disordered" evidence="6">
    <location>
        <begin position="976"/>
        <end position="996"/>
    </location>
</feature>
<dbReference type="InterPro" id="IPR050626">
    <property type="entry name" value="Peptidase_M16"/>
</dbReference>
<protein>
    <submittedName>
        <fullName evidence="10">Insulinase family protein</fullName>
    </submittedName>
</protein>
<feature type="domain" description="Peptidase M16 N-terminal" evidence="8">
    <location>
        <begin position="88"/>
        <end position="198"/>
    </location>
</feature>
<feature type="domain" description="Peptidase M16 C-terminal" evidence="9">
    <location>
        <begin position="726"/>
        <end position="899"/>
    </location>
</feature>
<gene>
    <name evidence="10" type="ORF">GRI36_06790</name>
</gene>
<dbReference type="GO" id="GO:0006508">
    <property type="term" value="P:proteolysis"/>
    <property type="evidence" value="ECO:0007669"/>
    <property type="project" value="UniProtKB-KW"/>
</dbReference>
<comment type="caution">
    <text evidence="10">The sequence shown here is derived from an EMBL/GenBank/DDBJ whole genome shotgun (WGS) entry which is preliminary data.</text>
</comment>
<sequence length="996" mass="108195">MIRFSRAMRSSALVLPFLLLTPQAVAQQTVSVPAIETALPAPQDLQTGNKTPWIYEGSDVPRDEEWLFGAMDNGLRYATRENGVPPGQVSIRIRIDAGSIHEEDNERGFAHLLEHLSFRESKYLAQGEAIPTWQRLGASFGSDTNAETSPTHTVYKLDLPDASPAALEESFKLLAGMMREPVLSTENLAAEVPIVLAEKRERGGPGMRVAEQSRANLFAGQRLAERLPIGTEATLKGATAEAMQAFHDRWYRPENTVISVAGDFDPIIFASLVEKYFSDWEGKGPLTPAPDFGDPVAPAGADPANPVGETLVMVEPDLPRSFTYAYLRPWRLVDDTIVYNQGRLADQLALAIIQRRLESRARAGGSFLYASVEQDKVSRSADLTLISFAPITDNWQAALVDVRAIIADALATAPSQDEIDREAEQYETIFASLVEQRAVMPGSGLADELIGAVDIREAVAAPETFVDVFKGVKDNVTPQEILERTRRLFAGDVIRSTYVTPVAGEASEAAIQLALKTSVEPNTGARLASKPISFEELAPVGRPGELVSLGSLGLQGVTRVEFANGTTAILSPTQAEPGRVSVRLNFGAGYRAFGEEDGAYIALGEAALISSGQGTLGQEELDRISNGRVMGFDFGIDSSQFTFSAQTREADLEDQLYLFANKLAEPRWDPNPVIRSKAAQQLAYESYATSPGGVLSRDLEYLLRNKDGRFKTADAQDLAAATPEGFRKVWEPILAQGKVEVLIFGDFNETDAISMLSRTIGAIPPRTSIAAEVLARVPEFPAAGTATVVRTHRGDANQAAVVMAWPTGGGVNGLPESRQLEILTSLFTNRLIDAMRERAGASYSPQVVTNWPVDLDAGGRITAFAQLKPEDVPVFFAAADAIAKDLAVNPPSADELARTTEPLKQLVSRSMTGNLFWLYQIEGSSRDPRRLYHLQTILTDYSVTTPERMQALAQKYLNARPGWRMAIIPEGQTLATSAEDASPARIRAVPPRETGR</sequence>
<dbReference type="SUPFAM" id="SSF63411">
    <property type="entry name" value="LuxS/MPP-like metallohydrolase"/>
    <property type="match status" value="3"/>
</dbReference>
<evidence type="ECO:0000313" key="11">
    <source>
        <dbReference type="Proteomes" id="UP000468943"/>
    </source>
</evidence>
<dbReference type="Pfam" id="PF05193">
    <property type="entry name" value="Peptidase_M16_C"/>
    <property type="match status" value="2"/>
</dbReference>
<dbReference type="InterPro" id="IPR011765">
    <property type="entry name" value="Pept_M16_N"/>
</dbReference>
<evidence type="ECO:0000256" key="4">
    <source>
        <dbReference type="ARBA" id="ARBA00022833"/>
    </source>
</evidence>
<evidence type="ECO:0000256" key="2">
    <source>
        <dbReference type="ARBA" id="ARBA00022670"/>
    </source>
</evidence>
<feature type="signal peptide" evidence="7">
    <location>
        <begin position="1"/>
        <end position="26"/>
    </location>
</feature>
<evidence type="ECO:0000256" key="3">
    <source>
        <dbReference type="ARBA" id="ARBA00022801"/>
    </source>
</evidence>
<organism evidence="10 11">
    <name type="scientific">Pontixanthobacter gangjinensis</name>
    <dbReference type="NCBI Taxonomy" id="1028742"/>
    <lineage>
        <taxon>Bacteria</taxon>
        <taxon>Pseudomonadati</taxon>
        <taxon>Pseudomonadota</taxon>
        <taxon>Alphaproteobacteria</taxon>
        <taxon>Sphingomonadales</taxon>
        <taxon>Erythrobacteraceae</taxon>
        <taxon>Pontixanthobacter</taxon>
    </lineage>
</organism>
<dbReference type="EMBL" id="WTYS01000001">
    <property type="protein sequence ID" value="MXO56586.1"/>
    <property type="molecule type" value="Genomic_DNA"/>
</dbReference>
<dbReference type="PANTHER" id="PTHR43690:SF34">
    <property type="entry name" value="ZINC PROTEASE PQQL-LIKE"/>
    <property type="match status" value="1"/>
</dbReference>
<name>A0A6I4SN52_9SPHN</name>
<evidence type="ECO:0000259" key="8">
    <source>
        <dbReference type="Pfam" id="PF00675"/>
    </source>
</evidence>
<evidence type="ECO:0000256" key="6">
    <source>
        <dbReference type="SAM" id="MobiDB-lite"/>
    </source>
</evidence>
<dbReference type="GO" id="GO:0008237">
    <property type="term" value="F:metallopeptidase activity"/>
    <property type="evidence" value="ECO:0007669"/>
    <property type="project" value="UniProtKB-KW"/>
</dbReference>
<feature type="chain" id="PRO_5026172371" evidence="7">
    <location>
        <begin position="27"/>
        <end position="996"/>
    </location>
</feature>
<evidence type="ECO:0000256" key="1">
    <source>
        <dbReference type="ARBA" id="ARBA00007261"/>
    </source>
</evidence>